<reference evidence="8" key="1">
    <citation type="journal article" date="2010" name="ISME J.">
        <title>Metagenome of the Mediterranean deep chlorophyll maximum studied by direct and fosmid library 454 pyrosequencing.</title>
        <authorList>
            <person name="Ghai R."/>
            <person name="Martin-Cuadrado A.B."/>
            <person name="Molto A.G."/>
            <person name="Heredia I.G."/>
            <person name="Cabrera R."/>
            <person name="Martin J."/>
            <person name="Verdu M."/>
            <person name="Deschamps P."/>
            <person name="Moreira D."/>
            <person name="Lopez-Garcia P."/>
            <person name="Mira A."/>
            <person name="Rodriguez-Valera F."/>
        </authorList>
    </citation>
    <scope>NUCLEOTIDE SEQUENCE</scope>
</reference>
<dbReference type="FunFam" id="3.50.50.60:FF:000082">
    <property type="entry name" value="protein MTO1 homolog, mitochondrial isoform X1"/>
    <property type="match status" value="1"/>
</dbReference>
<dbReference type="GO" id="GO:0030488">
    <property type="term" value="P:tRNA methylation"/>
    <property type="evidence" value="ECO:0007669"/>
    <property type="project" value="TreeGrafter"/>
</dbReference>
<keyword evidence="2" id="KW-0285">Flavoprotein</keyword>
<dbReference type="GO" id="GO:0005829">
    <property type="term" value="C:cytosol"/>
    <property type="evidence" value="ECO:0007669"/>
    <property type="project" value="TreeGrafter"/>
</dbReference>
<organism evidence="8">
    <name type="scientific">uncultured marine bacterium MedDCM-OCT-S04-C293</name>
    <dbReference type="NCBI Taxonomy" id="743054"/>
    <lineage>
        <taxon>Bacteria</taxon>
        <taxon>environmental samples</taxon>
    </lineage>
</organism>
<evidence type="ECO:0000259" key="7">
    <source>
        <dbReference type="Pfam" id="PF01134"/>
    </source>
</evidence>
<dbReference type="PANTHER" id="PTHR11806">
    <property type="entry name" value="GLUCOSE INHIBITED DIVISION PROTEIN A"/>
    <property type="match status" value="1"/>
</dbReference>
<feature type="domain" description="MnmG N-terminal" evidence="7">
    <location>
        <begin position="4"/>
        <end position="222"/>
    </location>
</feature>
<protein>
    <recommendedName>
        <fullName evidence="7">MnmG N-terminal domain-containing protein</fullName>
    </recommendedName>
</protein>
<dbReference type="PANTHER" id="PTHR11806:SF0">
    <property type="entry name" value="PROTEIN MTO1 HOMOLOG, MITOCHONDRIAL"/>
    <property type="match status" value="1"/>
</dbReference>
<accession>D6PCW6</accession>
<name>D6PCW6_9BACT</name>
<keyword evidence="4" id="KW-0274">FAD</keyword>
<dbReference type="Pfam" id="PF01134">
    <property type="entry name" value="GIDA"/>
    <property type="match status" value="1"/>
</dbReference>
<evidence type="ECO:0000313" key="8">
    <source>
        <dbReference type="EMBL" id="ADD93567.1"/>
    </source>
</evidence>
<dbReference type="InterPro" id="IPR002218">
    <property type="entry name" value="MnmG-rel"/>
</dbReference>
<keyword evidence="5" id="KW-0520">NAD</keyword>
<dbReference type="InterPro" id="IPR036188">
    <property type="entry name" value="FAD/NAD-bd_sf"/>
</dbReference>
<evidence type="ECO:0000256" key="5">
    <source>
        <dbReference type="ARBA" id="ARBA00023027"/>
    </source>
</evidence>
<dbReference type="EMBL" id="GU942987">
    <property type="protein sequence ID" value="ADD93567.1"/>
    <property type="molecule type" value="Genomic_DNA"/>
</dbReference>
<proteinExistence type="predicted"/>
<evidence type="ECO:0000256" key="3">
    <source>
        <dbReference type="ARBA" id="ARBA00022694"/>
    </source>
</evidence>
<dbReference type="InterPro" id="IPR040131">
    <property type="entry name" value="MnmG_N"/>
</dbReference>
<evidence type="ECO:0000256" key="1">
    <source>
        <dbReference type="ARBA" id="ARBA00001974"/>
    </source>
</evidence>
<keyword evidence="3" id="KW-0819">tRNA processing</keyword>
<comment type="subunit">
    <text evidence="6">Homodimer. Heterotetramer of two MnmE and two MnmG subunits.</text>
</comment>
<dbReference type="SUPFAM" id="SSF51905">
    <property type="entry name" value="FAD/NAD(P)-binding domain"/>
    <property type="match status" value="1"/>
</dbReference>
<dbReference type="GO" id="GO:0050660">
    <property type="term" value="F:flavin adenine dinucleotide binding"/>
    <property type="evidence" value="ECO:0007669"/>
    <property type="project" value="InterPro"/>
</dbReference>
<evidence type="ECO:0000256" key="4">
    <source>
        <dbReference type="ARBA" id="ARBA00022827"/>
    </source>
</evidence>
<comment type="cofactor">
    <cofactor evidence="1">
        <name>FAD</name>
        <dbReference type="ChEBI" id="CHEBI:57692"/>
    </cofactor>
</comment>
<dbReference type="GO" id="GO:0002098">
    <property type="term" value="P:tRNA wobble uridine modification"/>
    <property type="evidence" value="ECO:0007669"/>
    <property type="project" value="TreeGrafter"/>
</dbReference>
<dbReference type="AlphaFoldDB" id="D6PCW6"/>
<sequence>MKADIIVIGGGHAGCEAAAAAARIGVKTILITHKFETIGQMSCNPAIGGVGKSHLVKEIDAADGIMARCADRAAIHLKVLNSSKGPAVRATRAQADRELYKKSVQKELKSLENLEIVEGEVTDLGIQNNQIGSVTVGESKILKAQKVILTTGTFLNGKLFTGMDNNEGGRAGDNSSKKLAEKLRNIDFSVGRLKTGTPPRIHKDSINWEILEEQKGDFPRPTISF</sequence>
<evidence type="ECO:0000256" key="2">
    <source>
        <dbReference type="ARBA" id="ARBA00022630"/>
    </source>
</evidence>
<dbReference type="PRINTS" id="PR00411">
    <property type="entry name" value="PNDRDTASEI"/>
</dbReference>
<dbReference type="Gene3D" id="3.50.50.60">
    <property type="entry name" value="FAD/NAD(P)-binding domain"/>
    <property type="match status" value="1"/>
</dbReference>
<evidence type="ECO:0000256" key="6">
    <source>
        <dbReference type="ARBA" id="ARBA00025948"/>
    </source>
</evidence>